<evidence type="ECO:0000256" key="6">
    <source>
        <dbReference type="SAM" id="Phobius"/>
    </source>
</evidence>
<feature type="non-terminal residue" evidence="7">
    <location>
        <position position="260"/>
    </location>
</feature>
<protein>
    <submittedName>
        <fullName evidence="7">Uncharacterized protein</fullName>
    </submittedName>
</protein>
<feature type="transmembrane region" description="Helical" evidence="6">
    <location>
        <begin position="23"/>
        <end position="44"/>
    </location>
</feature>
<gene>
    <name evidence="7" type="ORF">AVDCRST_MAG06-3232</name>
</gene>
<dbReference type="InterPro" id="IPR050833">
    <property type="entry name" value="Poly_Biosynth_Transport"/>
</dbReference>
<feature type="transmembrane region" description="Helical" evidence="6">
    <location>
        <begin position="171"/>
        <end position="190"/>
    </location>
</feature>
<feature type="transmembrane region" description="Helical" evidence="6">
    <location>
        <begin position="94"/>
        <end position="119"/>
    </location>
</feature>
<comment type="subcellular location">
    <subcellularLocation>
        <location evidence="1">Cell membrane</location>
        <topology evidence="1">Multi-pass membrane protein</topology>
    </subcellularLocation>
</comment>
<keyword evidence="2" id="KW-1003">Cell membrane</keyword>
<evidence type="ECO:0000256" key="4">
    <source>
        <dbReference type="ARBA" id="ARBA00022989"/>
    </source>
</evidence>
<reference evidence="7" key="1">
    <citation type="submission" date="2020-02" db="EMBL/GenBank/DDBJ databases">
        <authorList>
            <person name="Meier V. D."/>
        </authorList>
    </citation>
    <scope>NUCLEOTIDE SEQUENCE</scope>
    <source>
        <strain evidence="7">AVDCRST_MAG06</strain>
    </source>
</reference>
<dbReference type="PANTHER" id="PTHR30250">
    <property type="entry name" value="PST FAMILY PREDICTED COLANIC ACID TRANSPORTER"/>
    <property type="match status" value="1"/>
</dbReference>
<name>A0A6J4PJQ4_9ACTN</name>
<evidence type="ECO:0000256" key="5">
    <source>
        <dbReference type="ARBA" id="ARBA00023136"/>
    </source>
</evidence>
<accession>A0A6J4PJQ4</accession>
<sequence length="260" mass="26712">MTSAAPAEDSDHRGQLEKLARRGSASVVGAAFSAVFGVVLVVIVTNGFSATLAGTLFAATSAFLIIEATTLLGTDTGLVRWLPAHLASGRGRDLPRTLVVASLPVLVLSLGAAVGLYAAAPALGPAMVGADAASTMTTMLRALALVLPVAAMHDLVLAATRGAGSMRPTIMVENIGRIGLQAMAVLGVFLAGGGPVALALAWSLPYAAGLAAGTWWLRRQVLRATTGQGAPTPWHELAREFWAYTAPRAIARITQTALKR</sequence>
<evidence type="ECO:0000313" key="7">
    <source>
        <dbReference type="EMBL" id="CAA9416545.1"/>
    </source>
</evidence>
<keyword evidence="5 6" id="KW-0472">Membrane</keyword>
<evidence type="ECO:0000256" key="1">
    <source>
        <dbReference type="ARBA" id="ARBA00004651"/>
    </source>
</evidence>
<feature type="transmembrane region" description="Helical" evidence="6">
    <location>
        <begin position="139"/>
        <end position="159"/>
    </location>
</feature>
<evidence type="ECO:0000256" key="3">
    <source>
        <dbReference type="ARBA" id="ARBA00022692"/>
    </source>
</evidence>
<feature type="transmembrane region" description="Helical" evidence="6">
    <location>
        <begin position="50"/>
        <end position="73"/>
    </location>
</feature>
<organism evidence="7">
    <name type="scientific">uncultured Nocardioides sp</name>
    <dbReference type="NCBI Taxonomy" id="198441"/>
    <lineage>
        <taxon>Bacteria</taxon>
        <taxon>Bacillati</taxon>
        <taxon>Actinomycetota</taxon>
        <taxon>Actinomycetes</taxon>
        <taxon>Propionibacteriales</taxon>
        <taxon>Nocardioidaceae</taxon>
        <taxon>Nocardioides</taxon>
        <taxon>environmental samples</taxon>
    </lineage>
</organism>
<dbReference type="AlphaFoldDB" id="A0A6J4PJQ4"/>
<proteinExistence type="predicted"/>
<dbReference type="EMBL" id="CADCUP010000214">
    <property type="protein sequence ID" value="CAA9416545.1"/>
    <property type="molecule type" value="Genomic_DNA"/>
</dbReference>
<evidence type="ECO:0000256" key="2">
    <source>
        <dbReference type="ARBA" id="ARBA00022475"/>
    </source>
</evidence>
<keyword evidence="3 6" id="KW-0812">Transmembrane</keyword>
<keyword evidence="4 6" id="KW-1133">Transmembrane helix</keyword>
<dbReference type="PANTHER" id="PTHR30250:SF27">
    <property type="entry name" value="POLYSACCHARIDE BIOSYNTHESIS PROTEIN"/>
    <property type="match status" value="1"/>
</dbReference>
<dbReference type="GO" id="GO:0005886">
    <property type="term" value="C:plasma membrane"/>
    <property type="evidence" value="ECO:0007669"/>
    <property type="project" value="UniProtKB-SubCell"/>
</dbReference>